<comment type="caution">
    <text evidence="2">The sequence shown here is derived from an EMBL/GenBank/DDBJ whole genome shotgun (WGS) entry which is preliminary data.</text>
</comment>
<organism evidence="2 3">
    <name type="scientific">Myroides albus</name>
    <dbReference type="NCBI Taxonomy" id="2562892"/>
    <lineage>
        <taxon>Bacteria</taxon>
        <taxon>Pseudomonadati</taxon>
        <taxon>Bacteroidota</taxon>
        <taxon>Flavobacteriia</taxon>
        <taxon>Flavobacteriales</taxon>
        <taxon>Flavobacteriaceae</taxon>
        <taxon>Myroides</taxon>
    </lineage>
</organism>
<dbReference type="InterPro" id="IPR022765">
    <property type="entry name" value="Dna2/Cas4_DUF83"/>
</dbReference>
<evidence type="ECO:0000313" key="3">
    <source>
        <dbReference type="Proteomes" id="UP000438760"/>
    </source>
</evidence>
<dbReference type="Pfam" id="PF01930">
    <property type="entry name" value="Cas_Cas4"/>
    <property type="match status" value="1"/>
</dbReference>
<evidence type="ECO:0000259" key="1">
    <source>
        <dbReference type="Pfam" id="PF01930"/>
    </source>
</evidence>
<feature type="domain" description="DUF83" evidence="1">
    <location>
        <begin position="5"/>
        <end position="165"/>
    </location>
</feature>
<gene>
    <name evidence="2" type="ORF">GJV76_12480</name>
</gene>
<dbReference type="InterPro" id="IPR011604">
    <property type="entry name" value="PDDEXK-like_dom_sf"/>
</dbReference>
<accession>A0A6I3LN68</accession>
<dbReference type="PANTHER" id="PTHR37168:SF1">
    <property type="entry name" value="CRISPR-ASSOCIATED EXONUCLEASE CAS4"/>
    <property type="match status" value="1"/>
</dbReference>
<name>A0A6I3LN68_9FLAO</name>
<dbReference type="Gene3D" id="3.90.320.10">
    <property type="match status" value="1"/>
</dbReference>
<dbReference type="PANTHER" id="PTHR37168">
    <property type="entry name" value="CRISPR-ASSOCIATED EXONUCLEASE CAS4"/>
    <property type="match status" value="1"/>
</dbReference>
<proteinExistence type="predicted"/>
<keyword evidence="3" id="KW-1185">Reference proteome</keyword>
<sequence>MLINATHINLYHVCKRELWLHFHGVRMEFNSDLVADGKLIGETSYKDRSEKYTELQLGNIKIDFYDARNHVVHEVKRSDKVEHAYTAQVKYYLYRLLLAGIDDATGIIEYPTLRQREQVLLSKEDIDDIKMWEEDIQQICESEECPKVINAKICKSCSYCDFCYIKEEY</sequence>
<dbReference type="OrthoDB" id="9794720at2"/>
<dbReference type="RefSeq" id="WP_155092947.1">
    <property type="nucleotide sequence ID" value="NZ_CP102754.1"/>
</dbReference>
<dbReference type="Proteomes" id="UP000438760">
    <property type="component" value="Unassembled WGS sequence"/>
</dbReference>
<dbReference type="AlphaFoldDB" id="A0A6I3LN68"/>
<evidence type="ECO:0000313" key="2">
    <source>
        <dbReference type="EMBL" id="MTG98936.1"/>
    </source>
</evidence>
<dbReference type="EMBL" id="WMJX01000034">
    <property type="protein sequence ID" value="MTG98936.1"/>
    <property type="molecule type" value="Genomic_DNA"/>
</dbReference>
<protein>
    <submittedName>
        <fullName evidence="2">Dna2/Cas4 domain-containing protein</fullName>
    </submittedName>
</protein>
<reference evidence="2 3" key="1">
    <citation type="submission" date="2019-11" db="EMBL/GenBank/DDBJ databases">
        <title>Genome of Strain BIT-d1.</title>
        <authorList>
            <person name="Yang Y."/>
        </authorList>
    </citation>
    <scope>NUCLEOTIDE SEQUENCE [LARGE SCALE GENOMIC DNA]</scope>
    <source>
        <strain evidence="2 3">BIT-d1</strain>
    </source>
</reference>